<feature type="region of interest" description="Disordered" evidence="1">
    <location>
        <begin position="268"/>
        <end position="312"/>
    </location>
</feature>
<dbReference type="AlphaFoldDB" id="A0ABD0VRA5"/>
<reference evidence="2 3" key="1">
    <citation type="journal article" date="2024" name="Plant Biotechnol. J.">
        <title>Dendrobium thyrsiflorum genome and its molecular insights into genes involved in important horticultural traits.</title>
        <authorList>
            <person name="Chen B."/>
            <person name="Wang J.Y."/>
            <person name="Zheng P.J."/>
            <person name="Li K.L."/>
            <person name="Liang Y.M."/>
            <person name="Chen X.F."/>
            <person name="Zhang C."/>
            <person name="Zhao X."/>
            <person name="He X."/>
            <person name="Zhang G.Q."/>
            <person name="Liu Z.J."/>
            <person name="Xu Q."/>
        </authorList>
    </citation>
    <scope>NUCLEOTIDE SEQUENCE [LARGE SCALE GENOMIC DNA]</scope>
    <source>
        <strain evidence="2">GZMU011</strain>
    </source>
</reference>
<organism evidence="2 3">
    <name type="scientific">Dendrobium thyrsiflorum</name>
    <name type="common">Pinecone-like raceme dendrobium</name>
    <name type="synonym">Orchid</name>
    <dbReference type="NCBI Taxonomy" id="117978"/>
    <lineage>
        <taxon>Eukaryota</taxon>
        <taxon>Viridiplantae</taxon>
        <taxon>Streptophyta</taxon>
        <taxon>Embryophyta</taxon>
        <taxon>Tracheophyta</taxon>
        <taxon>Spermatophyta</taxon>
        <taxon>Magnoliopsida</taxon>
        <taxon>Liliopsida</taxon>
        <taxon>Asparagales</taxon>
        <taxon>Orchidaceae</taxon>
        <taxon>Epidendroideae</taxon>
        <taxon>Malaxideae</taxon>
        <taxon>Dendrobiinae</taxon>
        <taxon>Dendrobium</taxon>
    </lineage>
</organism>
<dbReference type="EMBL" id="JANQDX010000005">
    <property type="protein sequence ID" value="KAL0924943.1"/>
    <property type="molecule type" value="Genomic_DNA"/>
</dbReference>
<name>A0ABD0VRA5_DENTH</name>
<proteinExistence type="predicted"/>
<feature type="region of interest" description="Disordered" evidence="1">
    <location>
        <begin position="23"/>
        <end position="58"/>
    </location>
</feature>
<evidence type="ECO:0000313" key="2">
    <source>
        <dbReference type="EMBL" id="KAL0924943.1"/>
    </source>
</evidence>
<keyword evidence="3" id="KW-1185">Reference proteome</keyword>
<feature type="region of interest" description="Disordered" evidence="1">
    <location>
        <begin position="120"/>
        <end position="139"/>
    </location>
</feature>
<comment type="caution">
    <text evidence="2">The sequence shown here is derived from an EMBL/GenBank/DDBJ whole genome shotgun (WGS) entry which is preliminary data.</text>
</comment>
<protein>
    <submittedName>
        <fullName evidence="2">Uncharacterized protein</fullName>
    </submittedName>
</protein>
<sequence>MKRDPSLKESRERSEIALVPLLLLNHRRSSAEPPPDHHLKARRSAGPPPEGSTPDVLPDHHLKARRSAQGPTFCSRPDALLKARRSAQGPMFCSRPTVLLKAQRSAKGLTILLKARRSAGPPLDARHSTGPLPKLRRTPDPQQFGVVCGNHNPIILSTPSIANRRSNRILGASRSNSHQSRNQFINHGHQVSASFYPGGRNAVGEGTSGPSLEDRIQKMEESQNEILQLLRETRQPMLAPWEEIHLPRDPPGLEDVQPEHLHIEILLPPPRMHPQSHQNDELADIKSSTHPSHKYASQSLDDQSQGDPIRKG</sequence>
<gene>
    <name evidence="2" type="ORF">M5K25_005804</name>
</gene>
<evidence type="ECO:0000256" key="1">
    <source>
        <dbReference type="SAM" id="MobiDB-lite"/>
    </source>
</evidence>
<dbReference type="Proteomes" id="UP001552299">
    <property type="component" value="Unassembled WGS sequence"/>
</dbReference>
<feature type="compositionally biased region" description="Polar residues" evidence="1">
    <location>
        <begin position="286"/>
        <end position="306"/>
    </location>
</feature>
<evidence type="ECO:0000313" key="3">
    <source>
        <dbReference type="Proteomes" id="UP001552299"/>
    </source>
</evidence>
<accession>A0ABD0VRA5</accession>